<sequence>MGPRKEIGSYGVTLIRCSPKQKIFTNNGIDSELELMLDTMFLRVTTSSDLCCGSGLGEIPSNMIDEDEKDFDEKETAILPSLTPLGRS</sequence>
<name>A0A2I0BDX6_9ASPA</name>
<organism evidence="1 2">
    <name type="scientific">Apostasia shenzhenica</name>
    <dbReference type="NCBI Taxonomy" id="1088818"/>
    <lineage>
        <taxon>Eukaryota</taxon>
        <taxon>Viridiplantae</taxon>
        <taxon>Streptophyta</taxon>
        <taxon>Embryophyta</taxon>
        <taxon>Tracheophyta</taxon>
        <taxon>Spermatophyta</taxon>
        <taxon>Magnoliopsida</taxon>
        <taxon>Liliopsida</taxon>
        <taxon>Asparagales</taxon>
        <taxon>Orchidaceae</taxon>
        <taxon>Apostasioideae</taxon>
        <taxon>Apostasia</taxon>
    </lineage>
</organism>
<dbReference type="Proteomes" id="UP000236161">
    <property type="component" value="Unassembled WGS sequence"/>
</dbReference>
<dbReference type="EMBL" id="KZ451888">
    <property type="protein sequence ID" value="PKA65982.1"/>
    <property type="molecule type" value="Genomic_DNA"/>
</dbReference>
<evidence type="ECO:0000313" key="1">
    <source>
        <dbReference type="EMBL" id="PKA65982.1"/>
    </source>
</evidence>
<reference evidence="1 2" key="1">
    <citation type="journal article" date="2017" name="Nature">
        <title>The Apostasia genome and the evolution of orchids.</title>
        <authorList>
            <person name="Zhang G.Q."/>
            <person name="Liu K.W."/>
            <person name="Li Z."/>
            <person name="Lohaus R."/>
            <person name="Hsiao Y.Y."/>
            <person name="Niu S.C."/>
            <person name="Wang J.Y."/>
            <person name="Lin Y.C."/>
            <person name="Xu Q."/>
            <person name="Chen L.J."/>
            <person name="Yoshida K."/>
            <person name="Fujiwara S."/>
            <person name="Wang Z.W."/>
            <person name="Zhang Y.Q."/>
            <person name="Mitsuda N."/>
            <person name="Wang M."/>
            <person name="Liu G.H."/>
            <person name="Pecoraro L."/>
            <person name="Huang H.X."/>
            <person name="Xiao X.J."/>
            <person name="Lin M."/>
            <person name="Wu X.Y."/>
            <person name="Wu W.L."/>
            <person name="Chen Y.Y."/>
            <person name="Chang S.B."/>
            <person name="Sakamoto S."/>
            <person name="Ohme-Takagi M."/>
            <person name="Yagi M."/>
            <person name="Zeng S.J."/>
            <person name="Shen C.Y."/>
            <person name="Yeh C.M."/>
            <person name="Luo Y.B."/>
            <person name="Tsai W.C."/>
            <person name="Van de Peer Y."/>
            <person name="Liu Z.J."/>
        </authorList>
    </citation>
    <scope>NUCLEOTIDE SEQUENCE [LARGE SCALE GENOMIC DNA]</scope>
    <source>
        <strain evidence="2">cv. Shenzhen</strain>
        <tissue evidence="1">Stem</tissue>
    </source>
</reference>
<accession>A0A2I0BDX6</accession>
<gene>
    <name evidence="1" type="ORF">AXF42_Ash010391</name>
</gene>
<proteinExistence type="predicted"/>
<keyword evidence="2" id="KW-1185">Reference proteome</keyword>
<protein>
    <submittedName>
        <fullName evidence="1">Uncharacterized protein</fullName>
    </submittedName>
</protein>
<evidence type="ECO:0000313" key="2">
    <source>
        <dbReference type="Proteomes" id="UP000236161"/>
    </source>
</evidence>
<dbReference type="AlphaFoldDB" id="A0A2I0BDX6"/>